<evidence type="ECO:0000313" key="3">
    <source>
        <dbReference type="Proteomes" id="UP000193920"/>
    </source>
</evidence>
<comment type="caution">
    <text evidence="2">The sequence shown here is derived from an EMBL/GenBank/DDBJ whole genome shotgun (WGS) entry which is preliminary data.</text>
</comment>
<dbReference type="Proteomes" id="UP000193920">
    <property type="component" value="Unassembled WGS sequence"/>
</dbReference>
<evidence type="ECO:0000256" key="1">
    <source>
        <dbReference type="SAM" id="MobiDB-lite"/>
    </source>
</evidence>
<sequence length="547" mass="63573">MTSPNEPTTDNKNEINKNNTLPILLPNPNSFNKSTLNLSDGSSDLLDNNKNLLNPIQKNEKKNIKKAQKKEPNMLYSSKTASRREADRLRKAKSRSNPANAVFEASRERVKRHVKNKYKFIDINTVPILDDLPRRQPCHDLDIYYHISPYEDPQTIDLNEKYYNSGIKWPKYVQDIMKFISNQNQNIILKAVKESSCKKYKTWVSELKEKKEELKLLFEAKIYYHQRRESDYKESWAKYCETGKATKEDIDSYHLRLQGLEHNLMENRRIAKEFWEKNEKYFDVETVSVILSNTPTNEKITITIDKNSLSKKDHEKSKTRKPRNSSSTSKLINIQPKSSNKPPITLKPTSSILNSVLPQLAENISNKHYNSITENINDKNLNDMNNQNPNGINNQTINGVNDHNIFEDSYSSNPNSSEEKIDINNNQEMNENINKNSHKINLQIAPNKNKLETNNNNNNNIIINPDMNIINSDNIMSINNNNYNFNRKMLYNINNNYTISFNNFNNSINNISNNNNNNNCINNNNNDNNINLVYIINPKIHIIIILH</sequence>
<name>A0A1Y2B5P8_9FUNG</name>
<reference evidence="2 3" key="1">
    <citation type="submission" date="2016-08" db="EMBL/GenBank/DDBJ databases">
        <title>A Parts List for Fungal Cellulosomes Revealed by Comparative Genomics.</title>
        <authorList>
            <consortium name="DOE Joint Genome Institute"/>
            <person name="Haitjema C.H."/>
            <person name="Gilmore S.P."/>
            <person name="Henske J.K."/>
            <person name="Solomon K.V."/>
            <person name="De Groot R."/>
            <person name="Kuo A."/>
            <person name="Mondo S.J."/>
            <person name="Salamov A.A."/>
            <person name="Labutti K."/>
            <person name="Zhao Z."/>
            <person name="Chiniquy J."/>
            <person name="Barry K."/>
            <person name="Brewer H.M."/>
            <person name="Purvine S.O."/>
            <person name="Wright A.T."/>
            <person name="Boxma B."/>
            <person name="Van Alen T."/>
            <person name="Hackstein J.H."/>
            <person name="Baker S.E."/>
            <person name="Grigoriev I.V."/>
            <person name="O'Malley M.A."/>
        </authorList>
    </citation>
    <scope>NUCLEOTIDE SEQUENCE [LARGE SCALE GENOMIC DNA]</scope>
    <source>
        <strain evidence="2 3">G1</strain>
    </source>
</reference>
<evidence type="ECO:0000313" key="2">
    <source>
        <dbReference type="EMBL" id="ORY30054.1"/>
    </source>
</evidence>
<feature type="compositionally biased region" description="Polar residues" evidence="1">
    <location>
        <begin position="324"/>
        <end position="346"/>
    </location>
</feature>
<feature type="region of interest" description="Disordered" evidence="1">
    <location>
        <begin position="305"/>
        <end position="346"/>
    </location>
</feature>
<dbReference type="OrthoDB" id="10581029at2759"/>
<protein>
    <submittedName>
        <fullName evidence="2">Uncharacterized protein</fullName>
    </submittedName>
</protein>
<gene>
    <name evidence="2" type="ORF">LY90DRAFT_82533</name>
</gene>
<dbReference type="EMBL" id="MCOG01000176">
    <property type="protein sequence ID" value="ORY30054.1"/>
    <property type="molecule type" value="Genomic_DNA"/>
</dbReference>
<organism evidence="2 3">
    <name type="scientific">Neocallimastix californiae</name>
    <dbReference type="NCBI Taxonomy" id="1754190"/>
    <lineage>
        <taxon>Eukaryota</taxon>
        <taxon>Fungi</taxon>
        <taxon>Fungi incertae sedis</taxon>
        <taxon>Chytridiomycota</taxon>
        <taxon>Chytridiomycota incertae sedis</taxon>
        <taxon>Neocallimastigomycetes</taxon>
        <taxon>Neocallimastigales</taxon>
        <taxon>Neocallimastigaceae</taxon>
        <taxon>Neocallimastix</taxon>
    </lineage>
</organism>
<feature type="compositionally biased region" description="Low complexity" evidence="1">
    <location>
        <begin position="16"/>
        <end position="28"/>
    </location>
</feature>
<keyword evidence="3" id="KW-1185">Reference proteome</keyword>
<feature type="region of interest" description="Disordered" evidence="1">
    <location>
        <begin position="56"/>
        <end position="104"/>
    </location>
</feature>
<feature type="region of interest" description="Disordered" evidence="1">
    <location>
        <begin position="1"/>
        <end position="28"/>
    </location>
</feature>
<dbReference type="AlphaFoldDB" id="A0A1Y2B5P8"/>
<accession>A0A1Y2B5P8</accession>
<proteinExistence type="predicted"/>